<evidence type="ECO:0000313" key="2">
    <source>
        <dbReference type="EMBL" id="PSR32830.1"/>
    </source>
</evidence>
<organism evidence="2 3">
    <name type="scientific">Sulfobacillus benefaciens</name>
    <dbReference type="NCBI Taxonomy" id="453960"/>
    <lineage>
        <taxon>Bacteria</taxon>
        <taxon>Bacillati</taxon>
        <taxon>Bacillota</taxon>
        <taxon>Clostridia</taxon>
        <taxon>Eubacteriales</taxon>
        <taxon>Clostridiales Family XVII. Incertae Sedis</taxon>
        <taxon>Sulfobacillus</taxon>
    </lineage>
</organism>
<proteinExistence type="predicted"/>
<name>A0A2T2XEC1_9FIRM</name>
<feature type="region of interest" description="Disordered" evidence="1">
    <location>
        <begin position="1"/>
        <end position="20"/>
    </location>
</feature>
<feature type="compositionally biased region" description="Basic and acidic residues" evidence="1">
    <location>
        <begin position="7"/>
        <end position="20"/>
    </location>
</feature>
<evidence type="ECO:0000313" key="3">
    <source>
        <dbReference type="Proteomes" id="UP000242972"/>
    </source>
</evidence>
<reference evidence="2 3" key="1">
    <citation type="journal article" date="2014" name="BMC Genomics">
        <title>Comparison of environmental and isolate Sulfobacillus genomes reveals diverse carbon, sulfur, nitrogen, and hydrogen metabolisms.</title>
        <authorList>
            <person name="Justice N.B."/>
            <person name="Norman A."/>
            <person name="Brown C.T."/>
            <person name="Singh A."/>
            <person name="Thomas B.C."/>
            <person name="Banfield J.F."/>
        </authorList>
    </citation>
    <scope>NUCLEOTIDE SEQUENCE [LARGE SCALE GENOMIC DNA]</scope>
    <source>
        <strain evidence="2">AMDSBA4</strain>
    </source>
</reference>
<dbReference type="Proteomes" id="UP000242972">
    <property type="component" value="Unassembled WGS sequence"/>
</dbReference>
<sequence length="74" mass="8766">MMNNDDQNTRPDAQDDSFDRIRPLFNAQALIKQLRQRAAEHAPKTPEELEASHAKWEAARATQYRRYGWTKPRR</sequence>
<dbReference type="AlphaFoldDB" id="A0A2T2XEC1"/>
<gene>
    <name evidence="2" type="ORF">C7B46_12730</name>
</gene>
<accession>A0A2T2XEC1</accession>
<protein>
    <submittedName>
        <fullName evidence="2">Uncharacterized protein</fullName>
    </submittedName>
</protein>
<evidence type="ECO:0000256" key="1">
    <source>
        <dbReference type="SAM" id="MobiDB-lite"/>
    </source>
</evidence>
<dbReference type="EMBL" id="PXYW01000031">
    <property type="protein sequence ID" value="PSR32830.1"/>
    <property type="molecule type" value="Genomic_DNA"/>
</dbReference>
<comment type="caution">
    <text evidence="2">The sequence shown here is derived from an EMBL/GenBank/DDBJ whole genome shotgun (WGS) entry which is preliminary data.</text>
</comment>